<dbReference type="EMBL" id="BKZQ01000001">
    <property type="protein sequence ID" value="GER68749.1"/>
    <property type="molecule type" value="Genomic_DNA"/>
</dbReference>
<proteinExistence type="predicted"/>
<evidence type="ECO:0000313" key="2">
    <source>
        <dbReference type="Proteomes" id="UP000391919"/>
    </source>
</evidence>
<evidence type="ECO:0000313" key="1">
    <source>
        <dbReference type="EMBL" id="GER68749.1"/>
    </source>
</evidence>
<protein>
    <submittedName>
        <fullName evidence="1">Uncharacterized protein</fullName>
    </submittedName>
</protein>
<accession>A0A5J4JBX8</accession>
<name>A0A5J4JBX8_9BACI</name>
<gene>
    <name evidence="1" type="ORF">BpJC7_00520</name>
</gene>
<keyword evidence="2" id="KW-1185">Reference proteome</keyword>
<reference evidence="1 2" key="1">
    <citation type="submission" date="2019-09" db="EMBL/GenBank/DDBJ databases">
        <title>Draft genome sequence of Bacillus sp. JC-7.</title>
        <authorList>
            <person name="Tanaka N."/>
            <person name="Shiwa Y."/>
            <person name="Fujita N."/>
            <person name="Tanasupawat S."/>
        </authorList>
    </citation>
    <scope>NUCLEOTIDE SEQUENCE [LARGE SCALE GENOMIC DNA]</scope>
    <source>
        <strain evidence="1 2">JC-7</strain>
    </source>
</reference>
<organism evidence="1 2">
    <name type="scientific">Weizmannia acidilactici</name>
    <dbReference type="NCBI Taxonomy" id="2607726"/>
    <lineage>
        <taxon>Bacteria</taxon>
        <taxon>Bacillati</taxon>
        <taxon>Bacillota</taxon>
        <taxon>Bacilli</taxon>
        <taxon>Bacillales</taxon>
        <taxon>Bacillaceae</taxon>
        <taxon>Heyndrickxia</taxon>
    </lineage>
</organism>
<comment type="caution">
    <text evidence="1">The sequence shown here is derived from an EMBL/GenBank/DDBJ whole genome shotgun (WGS) entry which is preliminary data.</text>
</comment>
<dbReference type="Proteomes" id="UP000391919">
    <property type="component" value="Unassembled WGS sequence"/>
</dbReference>
<dbReference type="RefSeq" id="WP_151697812.1">
    <property type="nucleotide sequence ID" value="NZ_BKZP01000019.1"/>
</dbReference>
<dbReference type="AlphaFoldDB" id="A0A5J4JBX8"/>
<sequence>MGVEKISIGIEKGVVPKVSITAAEGHTFLDPTQFGEFYKTSAGKACQAGSPPPSEFCHHEQQLRNKIGETSGKISGITK</sequence>